<gene>
    <name evidence="5" type="ORF">SAPIO_CDS4627</name>
</gene>
<comment type="caution">
    <text evidence="5">The sequence shown here is derived from an EMBL/GenBank/DDBJ whole genome shotgun (WGS) entry which is preliminary data.</text>
</comment>
<dbReference type="GO" id="GO:0003677">
    <property type="term" value="F:DNA binding"/>
    <property type="evidence" value="ECO:0007669"/>
    <property type="project" value="UniProtKB-KW"/>
</dbReference>
<keyword evidence="6" id="KW-1185">Reference proteome</keyword>
<protein>
    <recommendedName>
        <fullName evidence="7">Transcription factor domain-containing protein</fullName>
    </recommendedName>
</protein>
<dbReference type="VEuPathDB" id="FungiDB:SAPIO_CDS4627"/>
<dbReference type="OMA" id="SWKFHCK"/>
<keyword evidence="4" id="KW-0539">Nucleus</keyword>
<dbReference type="HOGENOM" id="CLU_026661_1_0_1"/>
<dbReference type="AlphaFoldDB" id="A0A084G7X9"/>
<evidence type="ECO:0000313" key="5">
    <source>
        <dbReference type="EMBL" id="KEZ43441.1"/>
    </source>
</evidence>
<dbReference type="GO" id="GO:0046872">
    <property type="term" value="F:metal ion binding"/>
    <property type="evidence" value="ECO:0007669"/>
    <property type="project" value="UniProtKB-KW"/>
</dbReference>
<dbReference type="GO" id="GO:0005634">
    <property type="term" value="C:nucleus"/>
    <property type="evidence" value="ECO:0007669"/>
    <property type="project" value="UniProtKB-SubCell"/>
</dbReference>
<dbReference type="EMBL" id="JOWA01000093">
    <property type="protein sequence ID" value="KEZ43441.1"/>
    <property type="molecule type" value="Genomic_DNA"/>
</dbReference>
<dbReference type="PANTHER" id="PTHR46910:SF3">
    <property type="entry name" value="HALOTOLERANCE PROTEIN 9-RELATED"/>
    <property type="match status" value="1"/>
</dbReference>
<accession>A0A084G7X9</accession>
<evidence type="ECO:0000313" key="6">
    <source>
        <dbReference type="Proteomes" id="UP000028545"/>
    </source>
</evidence>
<dbReference type="PANTHER" id="PTHR46910">
    <property type="entry name" value="TRANSCRIPTION FACTOR PDR1"/>
    <property type="match status" value="1"/>
</dbReference>
<comment type="subcellular location">
    <subcellularLocation>
        <location evidence="1">Nucleus</location>
    </subcellularLocation>
</comment>
<dbReference type="GeneID" id="27723699"/>
<evidence type="ECO:0000256" key="1">
    <source>
        <dbReference type="ARBA" id="ARBA00004123"/>
    </source>
</evidence>
<dbReference type="RefSeq" id="XP_016643240.1">
    <property type="nucleotide sequence ID" value="XM_016787131.1"/>
</dbReference>
<sequence>MDESNNLNPIACKRCKERKDRPSAINASLSTATAGDNSALSAILERLQRVEESITHARAVSDISTPSYTINVESPSQTSQSHGAISSSISSAPSAIFTGTTPSPRLHLEPSAPTALDATAILSDAVAQVERVRAKSLTTATITEDVAITPEMSKLWIKNYFSREPEDTFSSFLPRKLLEMMPDLVGMPHVDIDASIWVIYYCILYQGCWFPPKNTPPPDYQSHQRRLYICCLRSLPVWRKQATGTITDFLAALFIARASVEYFDHDLFWQTFKDACRYAQGLNLHNLDSNAMSSSVRSVVASWDRKSLWMLIQIDLFFRLLCDTPPVLTANLDNWRVNLPTISAEESETGPRAVTTSCFIVGSRVTLILAQFFQLLEAPTRNDETLFDEALALCDEIEKVFDEWQFHDWFRTCSEDINLVWAVGDVLQTGYVSIIFIMRKIAALRSGSPTPITCDDDIPDHPIVLRAARQGLEICDVVLRDHPYASMISFLFGAGQALISCGCLFKTILRASRPGDYADDIVLLERVAKALERVSKEQTDFAPLAQAMADLCKEVQVRVDAQV</sequence>
<organism evidence="5 6">
    <name type="scientific">Pseudallescheria apiosperma</name>
    <name type="common">Scedosporium apiospermum</name>
    <dbReference type="NCBI Taxonomy" id="563466"/>
    <lineage>
        <taxon>Eukaryota</taxon>
        <taxon>Fungi</taxon>
        <taxon>Dikarya</taxon>
        <taxon>Ascomycota</taxon>
        <taxon>Pezizomycotina</taxon>
        <taxon>Sordariomycetes</taxon>
        <taxon>Hypocreomycetidae</taxon>
        <taxon>Microascales</taxon>
        <taxon>Microascaceae</taxon>
        <taxon>Scedosporium</taxon>
    </lineage>
</organism>
<dbReference type="InterPro" id="IPR050987">
    <property type="entry name" value="AtrR-like"/>
</dbReference>
<dbReference type="CDD" id="cd12148">
    <property type="entry name" value="fungal_TF_MHR"/>
    <property type="match status" value="1"/>
</dbReference>
<proteinExistence type="predicted"/>
<dbReference type="Proteomes" id="UP000028545">
    <property type="component" value="Unassembled WGS sequence"/>
</dbReference>
<dbReference type="OrthoDB" id="39175at2759"/>
<dbReference type="GO" id="GO:0003700">
    <property type="term" value="F:DNA-binding transcription factor activity"/>
    <property type="evidence" value="ECO:0007669"/>
    <property type="project" value="InterPro"/>
</dbReference>
<dbReference type="KEGG" id="sapo:SAPIO_CDS4627"/>
<evidence type="ECO:0000256" key="3">
    <source>
        <dbReference type="ARBA" id="ARBA00023125"/>
    </source>
</evidence>
<keyword evidence="2" id="KW-0479">Metal-binding</keyword>
<evidence type="ECO:0008006" key="7">
    <source>
        <dbReference type="Google" id="ProtNLM"/>
    </source>
</evidence>
<reference evidence="5 6" key="1">
    <citation type="journal article" date="2014" name="Genome Announc.">
        <title>Draft genome sequence of the pathogenic fungus Scedosporium apiospermum.</title>
        <authorList>
            <person name="Vandeputte P."/>
            <person name="Ghamrawi S."/>
            <person name="Rechenmann M."/>
            <person name="Iltis A."/>
            <person name="Giraud S."/>
            <person name="Fleury M."/>
            <person name="Thornton C."/>
            <person name="Delhaes L."/>
            <person name="Meyer W."/>
            <person name="Papon N."/>
            <person name="Bouchara J.P."/>
        </authorList>
    </citation>
    <scope>NUCLEOTIDE SEQUENCE [LARGE SCALE GENOMIC DNA]</scope>
    <source>
        <strain evidence="5 6">IHEM 14462</strain>
    </source>
</reference>
<evidence type="ECO:0000256" key="2">
    <source>
        <dbReference type="ARBA" id="ARBA00022723"/>
    </source>
</evidence>
<keyword evidence="3" id="KW-0238">DNA-binding</keyword>
<name>A0A084G7X9_PSEDA</name>
<evidence type="ECO:0000256" key="4">
    <source>
        <dbReference type="ARBA" id="ARBA00023242"/>
    </source>
</evidence>